<dbReference type="EMBL" id="OGUS01000144">
    <property type="protein sequence ID" value="SPC25007.1"/>
    <property type="molecule type" value="Genomic_DNA"/>
</dbReference>
<dbReference type="EMBL" id="CP069811">
    <property type="protein sequence ID" value="QRQ92273.1"/>
    <property type="molecule type" value="Genomic_DNA"/>
</dbReference>
<dbReference type="Proteomes" id="UP000256862">
    <property type="component" value="Plasmid CO2235_mp"/>
</dbReference>
<gene>
    <name evidence="3" type="ORF">CO2235_MP90097</name>
    <name evidence="1" type="ORF">D2917_12615</name>
    <name evidence="2" type="ORF">JTE92_05030</name>
</gene>
<proteinExistence type="predicted"/>
<reference evidence="1 4" key="2">
    <citation type="submission" date="2018-09" db="EMBL/GenBank/DDBJ databases">
        <title>Complete genome sequence of Cupriavidus oxalaticus T2, a bacterium capable of phenol tolerance and degradation.</title>
        <authorList>
            <person name="Yan J."/>
        </authorList>
    </citation>
    <scope>NUCLEOTIDE SEQUENCE [LARGE SCALE GENOMIC DNA]</scope>
    <source>
        <strain evidence="1 4">T2</strain>
    </source>
</reference>
<organism evidence="3">
    <name type="scientific">Cupriavidus oxalaticus</name>
    <dbReference type="NCBI Taxonomy" id="96344"/>
    <lineage>
        <taxon>Bacteria</taxon>
        <taxon>Pseudomonadati</taxon>
        <taxon>Pseudomonadota</taxon>
        <taxon>Betaproteobacteria</taxon>
        <taxon>Burkholderiales</taxon>
        <taxon>Burkholderiaceae</taxon>
        <taxon>Cupriavidus</taxon>
    </lineage>
</organism>
<evidence type="ECO:0000313" key="5">
    <source>
        <dbReference type="Proteomes" id="UP000623307"/>
    </source>
</evidence>
<reference evidence="2 5" key="3">
    <citation type="submission" date="2021-02" db="EMBL/GenBank/DDBJ databases">
        <title>Complete Genome Sequence of Cupriavidus oxalaticus Strain Ox1, a Soil Oxalate-Degrading Species.</title>
        <authorList>
            <person name="Palmieri F."/>
            <person name="Udriet P."/>
            <person name="Deuasquier M."/>
            <person name="Beaudoing E."/>
            <person name="Johnson S.L."/>
            <person name="Davenport K.W."/>
            <person name="Chain P.S."/>
            <person name="Bindschedler S."/>
            <person name="Junier P."/>
        </authorList>
    </citation>
    <scope>NUCLEOTIDE SEQUENCE [LARGE SCALE GENOMIC DNA]</scope>
    <source>
        <strain evidence="2 5">Ox1</strain>
    </source>
</reference>
<keyword evidence="5" id="KW-1185">Reference proteome</keyword>
<dbReference type="Proteomes" id="UP000623307">
    <property type="component" value="Chromosome 1"/>
</dbReference>
<sequence>MPSGWHDENASYRGYRIHVAALRYGSQHDGWWTLRAEVWHHGTRLPWPCPVMQTRFGCASDAARAGMAWGREAIDSHIAGPHDAEEAVQP</sequence>
<evidence type="ECO:0000313" key="2">
    <source>
        <dbReference type="EMBL" id="QRQ92273.1"/>
    </source>
</evidence>
<evidence type="ECO:0000313" key="3">
    <source>
        <dbReference type="EMBL" id="SPC25007.1"/>
    </source>
</evidence>
<name>A0A375GSZ8_9BURK</name>
<dbReference type="EMBL" id="CP032518">
    <property type="protein sequence ID" value="QEZ44992.1"/>
    <property type="molecule type" value="Genomic_DNA"/>
</dbReference>
<evidence type="ECO:0000313" key="4">
    <source>
        <dbReference type="Proteomes" id="UP000325743"/>
    </source>
</evidence>
<reference evidence="3" key="1">
    <citation type="submission" date="2018-01" db="EMBL/GenBank/DDBJ databases">
        <authorList>
            <person name="Clerissi C."/>
        </authorList>
    </citation>
    <scope>NUCLEOTIDE SEQUENCE</scope>
    <source>
        <strain evidence="3">Cupriavidus oxalaticus LMG 2235</strain>
    </source>
</reference>
<dbReference type="RefSeq" id="WP_063240320.1">
    <property type="nucleotide sequence ID" value="NZ_CP032518.1"/>
</dbReference>
<dbReference type="Proteomes" id="UP000325743">
    <property type="component" value="Chromosome 1"/>
</dbReference>
<evidence type="ECO:0000313" key="1">
    <source>
        <dbReference type="EMBL" id="QEZ44992.1"/>
    </source>
</evidence>
<accession>A0A375GSZ8</accession>
<dbReference type="GeneID" id="303488870"/>
<dbReference type="AlphaFoldDB" id="A0A375GSZ8"/>
<protein>
    <submittedName>
        <fullName evidence="3">Uncharacterized protein</fullName>
    </submittedName>
</protein>
<dbReference type="OrthoDB" id="8966178at2"/>